<name>A0A8D9H7U9_BRACM</name>
<dbReference type="Gramene" id="A02p33100.2_BraZ1">
    <property type="protein sequence ID" value="A02p33100.2_BraZ1.CDS.1"/>
    <property type="gene ID" value="A02g33100.2_BraZ1"/>
</dbReference>
<sequence>MSLEKAASDINSLLNALEPVLPSSRRLLVAGLRQYTFAGMKFYLKHKWRFLIFLSKKKVEMSTEELL</sequence>
<feature type="non-terminal residue" evidence="1">
    <location>
        <position position="67"/>
    </location>
</feature>
<accession>A0A8D9H7U9</accession>
<gene>
    <name evidence="1" type="ORF">BRAPAZ1V2_A02P33100.2</name>
</gene>
<dbReference type="EMBL" id="LS974618">
    <property type="protein sequence ID" value="CAG7894358.1"/>
    <property type="molecule type" value="Genomic_DNA"/>
</dbReference>
<dbReference type="Proteomes" id="UP000694005">
    <property type="component" value="Chromosome A02"/>
</dbReference>
<dbReference type="AlphaFoldDB" id="A0A8D9H7U9"/>
<evidence type="ECO:0000313" key="2">
    <source>
        <dbReference type="Proteomes" id="UP000694005"/>
    </source>
</evidence>
<reference evidence="1 2" key="1">
    <citation type="submission" date="2021-07" db="EMBL/GenBank/DDBJ databases">
        <authorList>
            <consortium name="Genoscope - CEA"/>
            <person name="William W."/>
        </authorList>
    </citation>
    <scope>NUCLEOTIDE SEQUENCE [LARGE SCALE GENOMIC DNA]</scope>
</reference>
<protein>
    <submittedName>
        <fullName evidence="1">Uncharacterized protein</fullName>
    </submittedName>
</protein>
<organism evidence="1 2">
    <name type="scientific">Brassica campestris</name>
    <name type="common">Field mustard</name>
    <dbReference type="NCBI Taxonomy" id="3711"/>
    <lineage>
        <taxon>Eukaryota</taxon>
        <taxon>Viridiplantae</taxon>
        <taxon>Streptophyta</taxon>
        <taxon>Embryophyta</taxon>
        <taxon>Tracheophyta</taxon>
        <taxon>Spermatophyta</taxon>
        <taxon>Magnoliopsida</taxon>
        <taxon>eudicotyledons</taxon>
        <taxon>Gunneridae</taxon>
        <taxon>Pentapetalae</taxon>
        <taxon>rosids</taxon>
        <taxon>malvids</taxon>
        <taxon>Brassicales</taxon>
        <taxon>Brassicaceae</taxon>
        <taxon>Brassiceae</taxon>
        <taxon>Brassica</taxon>
    </lineage>
</organism>
<evidence type="ECO:0000313" key="1">
    <source>
        <dbReference type="EMBL" id="CAG7894358.1"/>
    </source>
</evidence>
<proteinExistence type="predicted"/>